<gene>
    <name evidence="3" type="ORF">IAA67_01255</name>
</gene>
<feature type="transmembrane region" description="Helical" evidence="1">
    <location>
        <begin position="43"/>
        <end position="62"/>
    </location>
</feature>
<dbReference type="Gene3D" id="3.90.640.20">
    <property type="entry name" value="Heat-shock cognate protein, ATPase"/>
    <property type="match status" value="1"/>
</dbReference>
<dbReference type="Gene3D" id="3.30.565.40">
    <property type="entry name" value="Fervidobacterium nodosum Rt17-B1 like"/>
    <property type="match status" value="1"/>
</dbReference>
<feature type="domain" description="DUF3298" evidence="2">
    <location>
        <begin position="199"/>
        <end position="282"/>
    </location>
</feature>
<dbReference type="InterPro" id="IPR021729">
    <property type="entry name" value="DUF3298"/>
</dbReference>
<evidence type="ECO:0000313" key="4">
    <source>
        <dbReference type="Proteomes" id="UP000886874"/>
    </source>
</evidence>
<evidence type="ECO:0000256" key="1">
    <source>
        <dbReference type="SAM" id="Phobius"/>
    </source>
</evidence>
<comment type="caution">
    <text evidence="3">The sequence shown here is derived from an EMBL/GenBank/DDBJ whole genome shotgun (WGS) entry which is preliminary data.</text>
</comment>
<dbReference type="Pfam" id="PF11738">
    <property type="entry name" value="DUF3298"/>
    <property type="match status" value="1"/>
</dbReference>
<evidence type="ECO:0000259" key="2">
    <source>
        <dbReference type="Pfam" id="PF11738"/>
    </source>
</evidence>
<name>A0A9D0Z496_9FIRM</name>
<protein>
    <submittedName>
        <fullName evidence="3">DUF3298 domain-containing protein</fullName>
    </submittedName>
</protein>
<accession>A0A9D0Z496</accession>
<dbReference type="AlphaFoldDB" id="A0A9D0Z496"/>
<reference evidence="3" key="1">
    <citation type="submission" date="2020-10" db="EMBL/GenBank/DDBJ databases">
        <authorList>
            <person name="Gilroy R."/>
        </authorList>
    </citation>
    <scope>NUCLEOTIDE SEQUENCE</scope>
    <source>
        <strain evidence="3">ChiSjej2B20-13462</strain>
    </source>
</reference>
<organism evidence="3 4">
    <name type="scientific">Candidatus Avoscillospira stercorigallinarum</name>
    <dbReference type="NCBI Taxonomy" id="2840708"/>
    <lineage>
        <taxon>Bacteria</taxon>
        <taxon>Bacillati</taxon>
        <taxon>Bacillota</taxon>
        <taxon>Clostridia</taxon>
        <taxon>Eubacteriales</taxon>
        <taxon>Oscillospiraceae</taxon>
        <taxon>Oscillospiraceae incertae sedis</taxon>
        <taxon>Candidatus Avoscillospira</taxon>
    </lineage>
</organism>
<keyword evidence="1" id="KW-0472">Membrane</keyword>
<dbReference type="InterPro" id="IPR037126">
    <property type="entry name" value="PdaC/RsiV-like_sf"/>
</dbReference>
<keyword evidence="1" id="KW-1133">Transmembrane helix</keyword>
<reference evidence="3" key="2">
    <citation type="journal article" date="2021" name="PeerJ">
        <title>Extensive microbial diversity within the chicken gut microbiome revealed by metagenomics and culture.</title>
        <authorList>
            <person name="Gilroy R."/>
            <person name="Ravi A."/>
            <person name="Getino M."/>
            <person name="Pursley I."/>
            <person name="Horton D.L."/>
            <person name="Alikhan N.F."/>
            <person name="Baker D."/>
            <person name="Gharbi K."/>
            <person name="Hall N."/>
            <person name="Watson M."/>
            <person name="Adriaenssens E.M."/>
            <person name="Foster-Nyarko E."/>
            <person name="Jarju S."/>
            <person name="Secka A."/>
            <person name="Antonio M."/>
            <person name="Oren A."/>
            <person name="Chaudhuri R.R."/>
            <person name="La Ragione R."/>
            <person name="Hildebrand F."/>
            <person name="Pallen M.J."/>
        </authorList>
    </citation>
    <scope>NUCLEOTIDE SEQUENCE</scope>
    <source>
        <strain evidence="3">ChiSjej2B20-13462</strain>
    </source>
</reference>
<dbReference type="EMBL" id="DVFN01000016">
    <property type="protein sequence ID" value="HIQ68951.1"/>
    <property type="molecule type" value="Genomic_DNA"/>
</dbReference>
<dbReference type="Proteomes" id="UP000886874">
    <property type="component" value="Unassembled WGS sequence"/>
</dbReference>
<sequence>MERFDDQLKRLAREEDAPLPDWAAGCIQDALDSLPEKRKKHGIVLKYFGTALAACLAVFIALPNLSAQAADSMRAIPVVGELVELVTFRTYVKEDEYHQLMVEIPTVETSGAGAIQEAVETINQDVETLTQTLIDQFEADAADLGDQAHTALEVRHRVVTNTDLWFTLELEVWQGAGSSNTTYYYYHIDKSTGEIVTLSDLFTGDGYIEAISAEIQRQMQAENEAGTGMYWVDSEYEDMNFRAIDPDQNFFFDENGDLVIAFDKYEVAPGAAGCPRFTIPREIYEPYLAV</sequence>
<keyword evidence="1" id="KW-0812">Transmembrane</keyword>
<proteinExistence type="predicted"/>
<evidence type="ECO:0000313" key="3">
    <source>
        <dbReference type="EMBL" id="HIQ68951.1"/>
    </source>
</evidence>